<dbReference type="InterPro" id="IPR035919">
    <property type="entry name" value="EAL_sf"/>
</dbReference>
<dbReference type="PROSITE" id="PS50883">
    <property type="entry name" value="EAL"/>
    <property type="match status" value="1"/>
</dbReference>
<dbReference type="InterPro" id="IPR001633">
    <property type="entry name" value="EAL_dom"/>
</dbReference>
<protein>
    <submittedName>
        <fullName evidence="3">Sensor domain-containing phosphodiesterase</fullName>
    </submittedName>
</protein>
<dbReference type="Pfam" id="PF00990">
    <property type="entry name" value="GGDEF"/>
    <property type="match status" value="1"/>
</dbReference>
<accession>A0AAE3DWR7</accession>
<dbReference type="SMART" id="SM00267">
    <property type="entry name" value="GGDEF"/>
    <property type="match status" value="1"/>
</dbReference>
<keyword evidence="4" id="KW-1185">Reference proteome</keyword>
<organism evidence="3 4">
    <name type="scientific">Hominilimicola fabiformis</name>
    <dbReference type="NCBI Taxonomy" id="2885356"/>
    <lineage>
        <taxon>Bacteria</taxon>
        <taxon>Bacillati</taxon>
        <taxon>Bacillota</taxon>
        <taxon>Clostridia</taxon>
        <taxon>Eubacteriales</taxon>
        <taxon>Oscillospiraceae</taxon>
        <taxon>Hominilimicola</taxon>
    </lineage>
</organism>
<dbReference type="Proteomes" id="UP001198242">
    <property type="component" value="Unassembled WGS sequence"/>
</dbReference>
<reference evidence="3 4" key="1">
    <citation type="submission" date="2021-10" db="EMBL/GenBank/DDBJ databases">
        <title>Anaerobic single-cell dispensing facilitates the cultivation of human gut bacteria.</title>
        <authorList>
            <person name="Afrizal A."/>
        </authorList>
    </citation>
    <scope>NUCLEOTIDE SEQUENCE [LARGE SCALE GENOMIC DNA]</scope>
    <source>
        <strain evidence="3 4">CLA-AA-H232</strain>
    </source>
</reference>
<dbReference type="GO" id="GO:0071111">
    <property type="term" value="F:cyclic-guanylate-specific phosphodiesterase activity"/>
    <property type="evidence" value="ECO:0007669"/>
    <property type="project" value="InterPro"/>
</dbReference>
<dbReference type="SUPFAM" id="SSF55781">
    <property type="entry name" value="GAF domain-like"/>
    <property type="match status" value="1"/>
</dbReference>
<sequence length="697" mass="80353">MLDIYNVLDAISEIVYVSDAETHEILYINEAGKKILGDCLGETCYKLFHGKSEECTNCPCSNGEGLSEYIRENVMPEKAYIIKHKDTVWDGKKAYLDIAFDITNTEEIQKRLEQRLDMEHILVSCMVEMHKNKPFEESFTNLLGIIGKYFEADKIFVFSYDENKLSNVFEWNNNGVNPRAEELKSLDSNIVDKWLPTYDSNENVILNNVEDLKEISVEAYHQAVKSGVQRLVASPIADNGKIIGFIGASNLPEEKFSQIVTFFDALDYFVASMIIREKSARKLRELSYVDSLTGLYNRNKFTEDTERIMRGRNCGLGVLYMDLNGLKEINDKSGHCGGDCALKDIASVIIESFGKECSYRVGGDEFVVLCYDTNDKEFTAKVTAFRNLISEIKYKVSIGFHYSKDSSDIDEVIKIADEKMYQDKKYYYRNNGQSARYRFYNDTFVSFSTQEKLKKLIQEERFVIWFQPRFSAINGEFCGSEALIRYFDEDDTIVSPMDFIPAMEYNETVHMIDLYVFRHVCEYISGWIEAGKNIKPVSVNISHCTIVRPNFMENLMDIWFDYNIPKDSIVIEVSEDKVKGGLSDVLDKIVELKNNGFHIAIDNYGAKYADLFLFSEVKFDTLKLDRELVHKLETDEKTCMISKSVIDICKNYNISVVAEGVENEKEYDILKEMGCDEAQGYLFDKPMSWNRFEEKYL</sequence>
<dbReference type="InterPro" id="IPR043128">
    <property type="entry name" value="Rev_trsase/Diguanyl_cyclase"/>
</dbReference>
<dbReference type="SMART" id="SM00052">
    <property type="entry name" value="EAL"/>
    <property type="match status" value="1"/>
</dbReference>
<dbReference type="CDD" id="cd01948">
    <property type="entry name" value="EAL"/>
    <property type="match status" value="1"/>
</dbReference>
<dbReference type="PANTHER" id="PTHR33121">
    <property type="entry name" value="CYCLIC DI-GMP PHOSPHODIESTERASE PDEF"/>
    <property type="match status" value="1"/>
</dbReference>
<dbReference type="EMBL" id="JAJEQM010000001">
    <property type="protein sequence ID" value="MCC2209412.1"/>
    <property type="molecule type" value="Genomic_DNA"/>
</dbReference>
<proteinExistence type="predicted"/>
<dbReference type="InterPro" id="IPR029016">
    <property type="entry name" value="GAF-like_dom_sf"/>
</dbReference>
<gene>
    <name evidence="3" type="ORF">LKE05_01170</name>
</gene>
<dbReference type="AlphaFoldDB" id="A0AAE3DWR7"/>
<evidence type="ECO:0000313" key="3">
    <source>
        <dbReference type="EMBL" id="MCC2209412.1"/>
    </source>
</evidence>
<dbReference type="SUPFAM" id="SSF141868">
    <property type="entry name" value="EAL domain-like"/>
    <property type="match status" value="1"/>
</dbReference>
<feature type="domain" description="EAL" evidence="1">
    <location>
        <begin position="446"/>
        <end position="697"/>
    </location>
</feature>
<dbReference type="InterPro" id="IPR000160">
    <property type="entry name" value="GGDEF_dom"/>
</dbReference>
<evidence type="ECO:0000313" key="4">
    <source>
        <dbReference type="Proteomes" id="UP001198242"/>
    </source>
</evidence>
<dbReference type="SUPFAM" id="SSF55073">
    <property type="entry name" value="Nucleotide cyclase"/>
    <property type="match status" value="1"/>
</dbReference>
<name>A0AAE3DWR7_9FIRM</name>
<comment type="caution">
    <text evidence="3">The sequence shown here is derived from an EMBL/GenBank/DDBJ whole genome shotgun (WGS) entry which is preliminary data.</text>
</comment>
<dbReference type="Pfam" id="PF00563">
    <property type="entry name" value="EAL"/>
    <property type="match status" value="1"/>
</dbReference>
<dbReference type="PROSITE" id="PS50887">
    <property type="entry name" value="GGDEF"/>
    <property type="match status" value="1"/>
</dbReference>
<dbReference type="InterPro" id="IPR050706">
    <property type="entry name" value="Cyclic-di-GMP_PDE-like"/>
</dbReference>
<dbReference type="NCBIfam" id="TIGR00254">
    <property type="entry name" value="GGDEF"/>
    <property type="match status" value="1"/>
</dbReference>
<dbReference type="InterPro" id="IPR029787">
    <property type="entry name" value="Nucleotide_cyclase"/>
</dbReference>
<dbReference type="PANTHER" id="PTHR33121:SF79">
    <property type="entry name" value="CYCLIC DI-GMP PHOSPHODIESTERASE PDED-RELATED"/>
    <property type="match status" value="1"/>
</dbReference>
<dbReference type="RefSeq" id="WP_308455672.1">
    <property type="nucleotide sequence ID" value="NZ_JAJEQM010000001.1"/>
</dbReference>
<dbReference type="Gene3D" id="3.30.450.40">
    <property type="match status" value="1"/>
</dbReference>
<dbReference type="CDD" id="cd01949">
    <property type="entry name" value="GGDEF"/>
    <property type="match status" value="1"/>
</dbReference>
<evidence type="ECO:0000259" key="1">
    <source>
        <dbReference type="PROSITE" id="PS50883"/>
    </source>
</evidence>
<feature type="domain" description="GGDEF" evidence="2">
    <location>
        <begin position="314"/>
        <end position="441"/>
    </location>
</feature>
<evidence type="ECO:0000259" key="2">
    <source>
        <dbReference type="PROSITE" id="PS50887"/>
    </source>
</evidence>
<dbReference type="Gene3D" id="3.30.70.270">
    <property type="match status" value="1"/>
</dbReference>
<dbReference type="Gene3D" id="3.20.20.450">
    <property type="entry name" value="EAL domain"/>
    <property type="match status" value="1"/>
</dbReference>